<dbReference type="KEGG" id="ccun:CCUN_0900"/>
<dbReference type="OrthoDB" id="9781577at2"/>
<evidence type="ECO:0000256" key="2">
    <source>
        <dbReference type="ARBA" id="ARBA00022630"/>
    </source>
</evidence>
<evidence type="ECO:0000259" key="5">
    <source>
        <dbReference type="Pfam" id="PF02441"/>
    </source>
</evidence>
<dbReference type="SUPFAM" id="SSF52507">
    <property type="entry name" value="Homo-oligomeric flavin-containing Cys decarboxylases, HFCD"/>
    <property type="match status" value="1"/>
</dbReference>
<proteinExistence type="predicted"/>
<dbReference type="InterPro" id="IPR004507">
    <property type="entry name" value="UbiX-like"/>
</dbReference>
<dbReference type="STRING" id="1121267.CCUN_0900"/>
<dbReference type="eggNOG" id="COG0163">
    <property type="taxonomic scope" value="Bacteria"/>
</dbReference>
<keyword evidence="1" id="KW-0637">Prenyltransferase</keyword>
<dbReference type="EMBL" id="CP020867">
    <property type="protein sequence ID" value="ARJ56510.1"/>
    <property type="molecule type" value="Genomic_DNA"/>
</dbReference>
<keyword evidence="3" id="KW-0288">FMN</keyword>
<evidence type="ECO:0000256" key="4">
    <source>
        <dbReference type="ARBA" id="ARBA00022679"/>
    </source>
</evidence>
<protein>
    <submittedName>
        <fullName evidence="6">3-octaprenyl-4-hydroxybenzoate carboxy-lyase</fullName>
        <ecNumber evidence="6">4.1.1.98</ecNumber>
    </submittedName>
</protein>
<dbReference type="GO" id="GO:0008694">
    <property type="term" value="F:4-hydroxy-3-polyprenylbenzoate decarboxylase activity"/>
    <property type="evidence" value="ECO:0007669"/>
    <property type="project" value="UniProtKB-EC"/>
</dbReference>
<dbReference type="Pfam" id="PF02441">
    <property type="entry name" value="Flavoprotein"/>
    <property type="match status" value="1"/>
</dbReference>
<dbReference type="NCBIfam" id="NF004685">
    <property type="entry name" value="PRK06029.1"/>
    <property type="match status" value="1"/>
</dbReference>
<organism evidence="6 7">
    <name type="scientific">Campylobacter cuniculorum DSM 23162 = LMG 24588</name>
    <dbReference type="NCBI Taxonomy" id="1121267"/>
    <lineage>
        <taxon>Bacteria</taxon>
        <taxon>Pseudomonadati</taxon>
        <taxon>Campylobacterota</taxon>
        <taxon>Epsilonproteobacteria</taxon>
        <taxon>Campylobacterales</taxon>
        <taxon>Campylobacteraceae</taxon>
        <taxon>Campylobacter</taxon>
    </lineage>
</organism>
<evidence type="ECO:0000313" key="6">
    <source>
        <dbReference type="EMBL" id="ARJ56510.1"/>
    </source>
</evidence>
<keyword evidence="6" id="KW-0456">Lyase</keyword>
<dbReference type="NCBIfam" id="TIGR00421">
    <property type="entry name" value="ubiX_pad"/>
    <property type="match status" value="1"/>
</dbReference>
<keyword evidence="4" id="KW-0808">Transferase</keyword>
<feature type="domain" description="Flavoprotein" evidence="5">
    <location>
        <begin position="1"/>
        <end position="174"/>
    </location>
</feature>
<gene>
    <name evidence="6" type="primary">ubiX</name>
    <name evidence="6" type="ORF">CCUN_0900</name>
</gene>
<dbReference type="EC" id="4.1.1.98" evidence="6"/>
<dbReference type="InterPro" id="IPR003382">
    <property type="entry name" value="Flavoprotein"/>
</dbReference>
<sequence>MKILLGISGSSSVHLGLKLLDNLEKKAKVFCIITEGAKISFEAENKKKLDKICKERFKKVVFFEDNNLKAPVSSGSFGIKKTIIAPCSLSTLAKIHAGISDTLLTRACAVALKEQKKLILGVREMPFSFLNLKQMTKLSLQGVCIAPPIYASYSGVKNLEDLENFIVGKWLDLLKIKHNLFKKWEG</sequence>
<evidence type="ECO:0000256" key="3">
    <source>
        <dbReference type="ARBA" id="ARBA00022643"/>
    </source>
</evidence>
<reference evidence="6 7" key="1">
    <citation type="submission" date="2017-04" db="EMBL/GenBank/DDBJ databases">
        <title>Complete genome sequence of the Campylobacter cuniculorum type strain LMG24588.</title>
        <authorList>
            <person name="Miller W.G."/>
            <person name="Yee E."/>
            <person name="Revez J."/>
            <person name="Bono J.L."/>
            <person name="Rossi M."/>
        </authorList>
    </citation>
    <scope>NUCLEOTIDE SEQUENCE [LARGE SCALE GENOMIC DNA]</scope>
    <source>
        <strain evidence="6 7">LMG 24588</strain>
    </source>
</reference>
<dbReference type="RefSeq" id="WP_027306452.1">
    <property type="nucleotide sequence ID" value="NZ_CP020867.1"/>
</dbReference>
<dbReference type="Gene3D" id="3.40.50.1950">
    <property type="entry name" value="Flavin prenyltransferase-like"/>
    <property type="match status" value="1"/>
</dbReference>
<accession>A0A1W6BWT9</accession>
<dbReference type="GO" id="GO:0004659">
    <property type="term" value="F:prenyltransferase activity"/>
    <property type="evidence" value="ECO:0007669"/>
    <property type="project" value="UniProtKB-KW"/>
</dbReference>
<evidence type="ECO:0000256" key="1">
    <source>
        <dbReference type="ARBA" id="ARBA00022602"/>
    </source>
</evidence>
<name>A0A1W6BWT9_9BACT</name>
<dbReference type="AlphaFoldDB" id="A0A1W6BWT9"/>
<dbReference type="InterPro" id="IPR036551">
    <property type="entry name" value="Flavin_trans-like"/>
</dbReference>
<evidence type="ECO:0000313" key="7">
    <source>
        <dbReference type="Proteomes" id="UP000192902"/>
    </source>
</evidence>
<keyword evidence="2" id="KW-0285">Flavoprotein</keyword>
<dbReference type="Proteomes" id="UP000192902">
    <property type="component" value="Chromosome"/>
</dbReference>